<dbReference type="PANTHER" id="PTHR43459">
    <property type="entry name" value="ENOYL-COA HYDRATASE"/>
    <property type="match status" value="1"/>
</dbReference>
<dbReference type="SUPFAM" id="SSF52096">
    <property type="entry name" value="ClpP/crotonase"/>
    <property type="match status" value="1"/>
</dbReference>
<sequence length="257" mass="26164">MSAGLDVRLADGVLHLRFDRPERRNALTASMADALAGELEAAAGRDEVRVVLISGAGGSFCSGADVSGARAHDNFDVTSLDRANRIVRAIVSLDRPVVAAVAGAAAGVGCSIAVACDVVLAGESAVLRLGFTRIGLMPDGGATATIAAAVGRIRAMRMALLEDPLPAREAFEAGLVSRVVPDEELESAAAALAGALAAGPPLGFAATKKAVNAATLGALEGALQRERTGQSVLLRTADAAEGMRAFNEKRPPVFRGE</sequence>
<dbReference type="Gene3D" id="3.90.226.10">
    <property type="entry name" value="2-enoyl-CoA Hydratase, Chain A, domain 1"/>
    <property type="match status" value="1"/>
</dbReference>
<reference evidence="2 3" key="1">
    <citation type="submission" date="2020-08" db="EMBL/GenBank/DDBJ databases">
        <title>Genome sequence of Nocardioides mesophilus KACC 16243T.</title>
        <authorList>
            <person name="Hyun D.-W."/>
            <person name="Bae J.-W."/>
        </authorList>
    </citation>
    <scope>NUCLEOTIDE SEQUENCE [LARGE SCALE GENOMIC DNA]</scope>
    <source>
        <strain evidence="2 3">KACC 16243</strain>
    </source>
</reference>
<gene>
    <name evidence="2" type="ORF">H9L09_03445</name>
</gene>
<comment type="similarity">
    <text evidence="1">Belongs to the enoyl-CoA hydratase/isomerase family.</text>
</comment>
<protein>
    <submittedName>
        <fullName evidence="2">Enoyl-CoA hydratase/isomerase family protein</fullName>
    </submittedName>
</protein>
<dbReference type="Gene3D" id="1.10.12.10">
    <property type="entry name" value="Lyase 2-enoyl-coa Hydratase, Chain A, domain 2"/>
    <property type="match status" value="1"/>
</dbReference>
<accession>A0A7G9RD32</accession>
<dbReference type="CDD" id="cd06558">
    <property type="entry name" value="crotonase-like"/>
    <property type="match status" value="1"/>
</dbReference>
<evidence type="ECO:0000313" key="2">
    <source>
        <dbReference type="EMBL" id="QNN53507.1"/>
    </source>
</evidence>
<organism evidence="2 3">
    <name type="scientific">Nocardioides mesophilus</name>
    <dbReference type="NCBI Taxonomy" id="433659"/>
    <lineage>
        <taxon>Bacteria</taxon>
        <taxon>Bacillati</taxon>
        <taxon>Actinomycetota</taxon>
        <taxon>Actinomycetes</taxon>
        <taxon>Propionibacteriales</taxon>
        <taxon>Nocardioidaceae</taxon>
        <taxon>Nocardioides</taxon>
    </lineage>
</organism>
<dbReference type="KEGG" id="nmes:H9L09_03445"/>
<dbReference type="GO" id="GO:0016853">
    <property type="term" value="F:isomerase activity"/>
    <property type="evidence" value="ECO:0007669"/>
    <property type="project" value="UniProtKB-KW"/>
</dbReference>
<dbReference type="EMBL" id="CP060713">
    <property type="protein sequence ID" value="QNN53507.1"/>
    <property type="molecule type" value="Genomic_DNA"/>
</dbReference>
<evidence type="ECO:0000256" key="1">
    <source>
        <dbReference type="ARBA" id="ARBA00005254"/>
    </source>
</evidence>
<dbReference type="RefSeq" id="WP_187579349.1">
    <property type="nucleotide sequence ID" value="NZ_CP060713.1"/>
</dbReference>
<keyword evidence="2" id="KW-0413">Isomerase</keyword>
<dbReference type="Proteomes" id="UP000515947">
    <property type="component" value="Chromosome"/>
</dbReference>
<dbReference type="Pfam" id="PF00378">
    <property type="entry name" value="ECH_1"/>
    <property type="match status" value="1"/>
</dbReference>
<name>A0A7G9RD32_9ACTN</name>
<proteinExistence type="inferred from homology"/>
<dbReference type="AlphaFoldDB" id="A0A7G9RD32"/>
<dbReference type="PANTHER" id="PTHR43459:SF1">
    <property type="entry name" value="EG:BACN32G11.4 PROTEIN"/>
    <property type="match status" value="1"/>
</dbReference>
<dbReference type="InterPro" id="IPR001753">
    <property type="entry name" value="Enoyl-CoA_hydra/iso"/>
</dbReference>
<evidence type="ECO:0000313" key="3">
    <source>
        <dbReference type="Proteomes" id="UP000515947"/>
    </source>
</evidence>
<dbReference type="InterPro" id="IPR029045">
    <property type="entry name" value="ClpP/crotonase-like_dom_sf"/>
</dbReference>
<keyword evidence="3" id="KW-1185">Reference proteome</keyword>
<dbReference type="InterPro" id="IPR014748">
    <property type="entry name" value="Enoyl-CoA_hydra_C"/>
</dbReference>